<reference evidence="1" key="2">
    <citation type="journal article" date="2015" name="Fish Shellfish Immunol.">
        <title>Early steps in the European eel (Anguilla anguilla)-Vibrio vulnificus interaction in the gills: Role of the RtxA13 toxin.</title>
        <authorList>
            <person name="Callol A."/>
            <person name="Pajuelo D."/>
            <person name="Ebbesson L."/>
            <person name="Teles M."/>
            <person name="MacKenzie S."/>
            <person name="Amaro C."/>
        </authorList>
    </citation>
    <scope>NUCLEOTIDE SEQUENCE</scope>
</reference>
<dbReference type="AlphaFoldDB" id="A0A0E9TGY9"/>
<sequence>MFISSENLHFIVRKNIKLNFKFSKNEIKV</sequence>
<reference evidence="1" key="1">
    <citation type="submission" date="2014-11" db="EMBL/GenBank/DDBJ databases">
        <authorList>
            <person name="Amaro Gonzalez C."/>
        </authorList>
    </citation>
    <scope>NUCLEOTIDE SEQUENCE</scope>
</reference>
<organism evidence="1">
    <name type="scientific">Anguilla anguilla</name>
    <name type="common">European freshwater eel</name>
    <name type="synonym">Muraena anguilla</name>
    <dbReference type="NCBI Taxonomy" id="7936"/>
    <lineage>
        <taxon>Eukaryota</taxon>
        <taxon>Metazoa</taxon>
        <taxon>Chordata</taxon>
        <taxon>Craniata</taxon>
        <taxon>Vertebrata</taxon>
        <taxon>Euteleostomi</taxon>
        <taxon>Actinopterygii</taxon>
        <taxon>Neopterygii</taxon>
        <taxon>Teleostei</taxon>
        <taxon>Anguilliformes</taxon>
        <taxon>Anguillidae</taxon>
        <taxon>Anguilla</taxon>
    </lineage>
</organism>
<evidence type="ECO:0000313" key="1">
    <source>
        <dbReference type="EMBL" id="JAH52934.1"/>
    </source>
</evidence>
<accession>A0A0E9TGY9</accession>
<name>A0A0E9TGY9_ANGAN</name>
<protein>
    <submittedName>
        <fullName evidence="1">Uncharacterized protein</fullName>
    </submittedName>
</protein>
<dbReference type="EMBL" id="GBXM01055643">
    <property type="protein sequence ID" value="JAH52934.1"/>
    <property type="molecule type" value="Transcribed_RNA"/>
</dbReference>
<proteinExistence type="predicted"/>